<sequence>MRLPTDPFTRKTPESAERNPTATRTVPLYPVMLSSALHFRFRKTWPSLDSESGGRFCVGDLAENISREQGTLVSVHVLSQLCLCHCFDLLSSACVSVSAVPCGRGREL</sequence>
<reference evidence="2 3" key="1">
    <citation type="journal article" date="2023" name="Sci. Data">
        <title>Genome assembly of the Korean intertidal mud-creeper Batillaria attramentaria.</title>
        <authorList>
            <person name="Patra A.K."/>
            <person name="Ho P.T."/>
            <person name="Jun S."/>
            <person name="Lee S.J."/>
            <person name="Kim Y."/>
            <person name="Won Y.J."/>
        </authorList>
    </citation>
    <scope>NUCLEOTIDE SEQUENCE [LARGE SCALE GENOMIC DNA]</scope>
    <source>
        <strain evidence="2">Wonlab-2016</strain>
    </source>
</reference>
<evidence type="ECO:0000313" key="2">
    <source>
        <dbReference type="EMBL" id="KAK7496267.1"/>
    </source>
</evidence>
<evidence type="ECO:0000313" key="3">
    <source>
        <dbReference type="Proteomes" id="UP001519460"/>
    </source>
</evidence>
<name>A0ABD0LA50_9CAEN</name>
<evidence type="ECO:0000256" key="1">
    <source>
        <dbReference type="SAM" id="MobiDB-lite"/>
    </source>
</evidence>
<proteinExistence type="predicted"/>
<accession>A0ABD0LA50</accession>
<organism evidence="2 3">
    <name type="scientific">Batillaria attramentaria</name>
    <dbReference type="NCBI Taxonomy" id="370345"/>
    <lineage>
        <taxon>Eukaryota</taxon>
        <taxon>Metazoa</taxon>
        <taxon>Spiralia</taxon>
        <taxon>Lophotrochozoa</taxon>
        <taxon>Mollusca</taxon>
        <taxon>Gastropoda</taxon>
        <taxon>Caenogastropoda</taxon>
        <taxon>Sorbeoconcha</taxon>
        <taxon>Cerithioidea</taxon>
        <taxon>Batillariidae</taxon>
        <taxon>Batillaria</taxon>
    </lineage>
</organism>
<protein>
    <submittedName>
        <fullName evidence="2">Uncharacterized protein</fullName>
    </submittedName>
</protein>
<dbReference type="Proteomes" id="UP001519460">
    <property type="component" value="Unassembled WGS sequence"/>
</dbReference>
<dbReference type="EMBL" id="JACVVK020000068">
    <property type="protein sequence ID" value="KAK7496267.1"/>
    <property type="molecule type" value="Genomic_DNA"/>
</dbReference>
<comment type="caution">
    <text evidence="2">The sequence shown here is derived from an EMBL/GenBank/DDBJ whole genome shotgun (WGS) entry which is preliminary data.</text>
</comment>
<dbReference type="AlphaFoldDB" id="A0ABD0LA50"/>
<feature type="compositionally biased region" description="Basic and acidic residues" evidence="1">
    <location>
        <begin position="8"/>
        <end position="17"/>
    </location>
</feature>
<feature type="region of interest" description="Disordered" evidence="1">
    <location>
        <begin position="1"/>
        <end position="23"/>
    </location>
</feature>
<keyword evidence="3" id="KW-1185">Reference proteome</keyword>
<gene>
    <name evidence="2" type="ORF">BaRGS_00012432</name>
</gene>